<dbReference type="EMBL" id="FOGI01000009">
    <property type="protein sequence ID" value="SES25670.1"/>
    <property type="molecule type" value="Genomic_DNA"/>
</dbReference>
<gene>
    <name evidence="2" type="ORF">SAMN04487818_109119</name>
</gene>
<dbReference type="RefSeq" id="WP_092781495.1">
    <property type="nucleotide sequence ID" value="NZ_FOGI01000009.1"/>
</dbReference>
<dbReference type="Pfam" id="PF17197">
    <property type="entry name" value="DUF5134"/>
    <property type="match status" value="1"/>
</dbReference>
<feature type="transmembrane region" description="Helical" evidence="1">
    <location>
        <begin position="102"/>
        <end position="122"/>
    </location>
</feature>
<organism evidence="2 3">
    <name type="scientific">Actinokineospora terrae</name>
    <dbReference type="NCBI Taxonomy" id="155974"/>
    <lineage>
        <taxon>Bacteria</taxon>
        <taxon>Bacillati</taxon>
        <taxon>Actinomycetota</taxon>
        <taxon>Actinomycetes</taxon>
        <taxon>Pseudonocardiales</taxon>
        <taxon>Pseudonocardiaceae</taxon>
        <taxon>Actinokineospora</taxon>
    </lineage>
</organism>
<keyword evidence="1" id="KW-0812">Transmembrane</keyword>
<keyword evidence="1" id="KW-0472">Membrane</keyword>
<feature type="transmembrane region" description="Helical" evidence="1">
    <location>
        <begin position="6"/>
        <end position="28"/>
    </location>
</feature>
<keyword evidence="1" id="KW-1133">Transmembrane helix</keyword>
<feature type="transmembrane region" description="Helical" evidence="1">
    <location>
        <begin position="142"/>
        <end position="165"/>
    </location>
</feature>
<evidence type="ECO:0000313" key="3">
    <source>
        <dbReference type="Proteomes" id="UP000199051"/>
    </source>
</evidence>
<keyword evidence="3" id="KW-1185">Reference proteome</keyword>
<sequence length="197" mass="20473">MADPVWLGWLLTAAFLAIAGYGVARLVVAARLPAAGYRGCHRAVDTAHTTMALGMAVMCSPVGGPLPAAGWQAVFTLVTAWFLGATLLRGHRTPIGWHGPDWQHAVAGLGMLYMLLAVPHTAHSMSVSWTGPHTGSAALPALGWAFVAFFAVQAVRLGPAVLRGGDRGTGLLADGRVAAACQFVMALGTGYVIFVML</sequence>
<evidence type="ECO:0000313" key="2">
    <source>
        <dbReference type="EMBL" id="SES25670.1"/>
    </source>
</evidence>
<proteinExistence type="predicted"/>
<evidence type="ECO:0000256" key="1">
    <source>
        <dbReference type="SAM" id="Phobius"/>
    </source>
</evidence>
<dbReference type="STRING" id="155974.SAMN04487818_109119"/>
<dbReference type="AlphaFoldDB" id="A0A1H9VV47"/>
<dbReference type="InterPro" id="IPR033458">
    <property type="entry name" value="DUF5134"/>
</dbReference>
<name>A0A1H9VV47_9PSEU</name>
<accession>A0A1H9VV47</accession>
<feature type="transmembrane region" description="Helical" evidence="1">
    <location>
        <begin position="177"/>
        <end position="196"/>
    </location>
</feature>
<evidence type="ECO:0008006" key="4">
    <source>
        <dbReference type="Google" id="ProtNLM"/>
    </source>
</evidence>
<feature type="transmembrane region" description="Helical" evidence="1">
    <location>
        <begin position="69"/>
        <end position="90"/>
    </location>
</feature>
<dbReference type="Proteomes" id="UP000199051">
    <property type="component" value="Unassembled WGS sequence"/>
</dbReference>
<protein>
    <recommendedName>
        <fullName evidence="4">DUF5134 domain-containing protein</fullName>
    </recommendedName>
</protein>
<reference evidence="3" key="1">
    <citation type="submission" date="2016-10" db="EMBL/GenBank/DDBJ databases">
        <authorList>
            <person name="Varghese N."/>
            <person name="Submissions S."/>
        </authorList>
    </citation>
    <scope>NUCLEOTIDE SEQUENCE [LARGE SCALE GENOMIC DNA]</scope>
    <source>
        <strain evidence="3">DSM 44260</strain>
    </source>
</reference>